<evidence type="ECO:0000256" key="10">
    <source>
        <dbReference type="ARBA" id="ARBA00023146"/>
    </source>
</evidence>
<dbReference type="InterPro" id="IPR050058">
    <property type="entry name" value="Ala-tRNA_ligase"/>
</dbReference>
<dbReference type="EMBL" id="CAMXCT030000380">
    <property type="protein sequence ID" value="CAL4765313.1"/>
    <property type="molecule type" value="Genomic_DNA"/>
</dbReference>
<comment type="catalytic activity">
    <reaction evidence="11 12">
        <text>tRNA(Ala) + L-alanine + ATP = L-alanyl-tRNA(Ala) + AMP + diphosphate</text>
        <dbReference type="Rhea" id="RHEA:12540"/>
        <dbReference type="Rhea" id="RHEA-COMP:9657"/>
        <dbReference type="Rhea" id="RHEA-COMP:9923"/>
        <dbReference type="ChEBI" id="CHEBI:30616"/>
        <dbReference type="ChEBI" id="CHEBI:33019"/>
        <dbReference type="ChEBI" id="CHEBI:57972"/>
        <dbReference type="ChEBI" id="CHEBI:78442"/>
        <dbReference type="ChEBI" id="CHEBI:78497"/>
        <dbReference type="ChEBI" id="CHEBI:456215"/>
        <dbReference type="EC" id="6.1.1.7"/>
    </reaction>
</comment>
<keyword evidence="9 12" id="KW-0648">Protein biosynthesis</keyword>
<dbReference type="GO" id="GO:0008270">
    <property type="term" value="F:zinc ion binding"/>
    <property type="evidence" value="ECO:0007669"/>
    <property type="project" value="UniProtKB-UniRule"/>
</dbReference>
<keyword evidence="13" id="KW-0175">Coiled coil</keyword>
<evidence type="ECO:0000256" key="5">
    <source>
        <dbReference type="ARBA" id="ARBA00022741"/>
    </source>
</evidence>
<dbReference type="Pfam" id="PF01411">
    <property type="entry name" value="tRNA-synt_2c"/>
    <property type="match status" value="1"/>
</dbReference>
<keyword evidence="17" id="KW-1185">Reference proteome</keyword>
<feature type="binding site" evidence="12">
    <location>
        <position position="1042"/>
    </location>
    <ligand>
        <name>Zn(2+)</name>
        <dbReference type="ChEBI" id="CHEBI:29105"/>
    </ligand>
</feature>
<evidence type="ECO:0000256" key="4">
    <source>
        <dbReference type="ARBA" id="ARBA00022723"/>
    </source>
</evidence>
<dbReference type="EC" id="6.1.1.7" evidence="12"/>
<name>A0A9P1BR85_9DINO</name>
<dbReference type="PANTHER" id="PTHR11777">
    <property type="entry name" value="ALANYL-TRNA SYNTHETASE"/>
    <property type="match status" value="1"/>
</dbReference>
<organism evidence="15">
    <name type="scientific">Cladocopium goreaui</name>
    <dbReference type="NCBI Taxonomy" id="2562237"/>
    <lineage>
        <taxon>Eukaryota</taxon>
        <taxon>Sar</taxon>
        <taxon>Alveolata</taxon>
        <taxon>Dinophyceae</taxon>
        <taxon>Suessiales</taxon>
        <taxon>Symbiodiniaceae</taxon>
        <taxon>Cladocopium</taxon>
    </lineage>
</organism>
<evidence type="ECO:0000256" key="2">
    <source>
        <dbReference type="ARBA" id="ARBA00022555"/>
    </source>
</evidence>
<dbReference type="InterPro" id="IPR018162">
    <property type="entry name" value="Ala-tRNA-ligase_IIc_anticod-bd"/>
</dbReference>
<dbReference type="SUPFAM" id="SSF55681">
    <property type="entry name" value="Class II aaRS and biotin synthetases"/>
    <property type="match status" value="1"/>
</dbReference>
<dbReference type="EMBL" id="CAMXCT020000380">
    <property type="protein sequence ID" value="CAL1131376.1"/>
    <property type="molecule type" value="Genomic_DNA"/>
</dbReference>
<accession>A0A9P1BR85</accession>
<gene>
    <name evidence="15" type="ORF">C1SCF055_LOCUS6091</name>
</gene>
<dbReference type="FunFam" id="3.30.980.10:FF:000004">
    <property type="entry name" value="Alanine--tRNA ligase, cytoplasmic"/>
    <property type="match status" value="1"/>
</dbReference>
<comment type="caution">
    <text evidence="15">The sequence shown here is derived from an EMBL/GenBank/DDBJ whole genome shotgun (WGS) entry which is preliminary data.</text>
</comment>
<evidence type="ECO:0000313" key="17">
    <source>
        <dbReference type="Proteomes" id="UP001152797"/>
    </source>
</evidence>
<dbReference type="InterPro" id="IPR023033">
    <property type="entry name" value="Ala_tRNA_ligase_euk/bac"/>
</dbReference>
<dbReference type="HAMAP" id="MF_00036_B">
    <property type="entry name" value="Ala_tRNA_synth_B"/>
    <property type="match status" value="1"/>
</dbReference>
<feature type="binding site" evidence="12">
    <location>
        <position position="1038"/>
    </location>
    <ligand>
        <name>Zn(2+)</name>
        <dbReference type="ChEBI" id="CHEBI:29105"/>
    </ligand>
</feature>
<dbReference type="PROSITE" id="PS50860">
    <property type="entry name" value="AA_TRNA_LIGASE_II_ALA"/>
    <property type="match status" value="1"/>
</dbReference>
<keyword evidence="3 12" id="KW-0436">Ligase</keyword>
<protein>
    <recommendedName>
        <fullName evidence="12">Alanine--tRNA ligase</fullName>
        <ecNumber evidence="12">6.1.1.7</ecNumber>
    </recommendedName>
    <alternativeName>
        <fullName evidence="12">Alanyl-tRNA synthetase</fullName>
        <shortName evidence="12">AlaRS</shortName>
    </alternativeName>
</protein>
<dbReference type="InterPro" id="IPR018164">
    <property type="entry name" value="Ala-tRNA-synth_IIc_N"/>
</dbReference>
<keyword evidence="2 12" id="KW-0820">tRNA-binding</keyword>
<dbReference type="SUPFAM" id="SSF55186">
    <property type="entry name" value="ThrRS/AlaRS common domain"/>
    <property type="match status" value="1"/>
</dbReference>
<comment type="domain">
    <text evidence="12">Consists of three domains; the N-terminal catalytic domain, the editing domain and the C-terminal C-Ala domain. The editing domain removes incorrectly charged amino acids, while the C-Ala domain, along with tRNA(Ala), serves as a bridge to cooperatively bring together the editing and aminoacylation centers thus stimulating deacylation of misacylated tRNAs.</text>
</comment>
<dbReference type="SMART" id="SM00863">
    <property type="entry name" value="tRNA_SAD"/>
    <property type="match status" value="1"/>
</dbReference>
<dbReference type="PANTHER" id="PTHR11777:SF9">
    <property type="entry name" value="ALANINE--TRNA LIGASE, CYTOPLASMIC"/>
    <property type="match status" value="1"/>
</dbReference>
<evidence type="ECO:0000256" key="7">
    <source>
        <dbReference type="ARBA" id="ARBA00022840"/>
    </source>
</evidence>
<keyword evidence="10 12" id="KW-0030">Aminoacyl-tRNA synthetase</keyword>
<dbReference type="NCBIfam" id="TIGR00344">
    <property type="entry name" value="alaS"/>
    <property type="match status" value="1"/>
</dbReference>
<dbReference type="GO" id="GO:0004813">
    <property type="term" value="F:alanine-tRNA ligase activity"/>
    <property type="evidence" value="ECO:0007669"/>
    <property type="project" value="UniProtKB-UniRule"/>
</dbReference>
<sequence length="1270" mass="139307">MARLGPNGGAMPGQLRHLRFVLDRERQEVIMYSDDVMMVPAGAEPGQFGVPVGGGACRDYSNVQNGSLVCPSVHPPVSEMHLRVVELVVWPEASLEVRCWHRQNIGSPALGLKDSEVPPLEDQIRIAANILWQQAIQTERKAAVQWEDSWGFLRAERQDVPGALAHSSSAGNLVDTEGMSRSQALMGLRLNVPRDRFRKPASTQQELGWRQPLERGGLRFNYGLKHDDGIWPLADIAPWPARAAHMAVPLPDGARISMRRNGDIWTCVPWPLREHLQPHVPQLPGALVDCRHEAEVSSFAEQLLLQPHAARMGNAAARGEKVREAYIKFFVDKKKHDFVQSSPVVPLSDPTLLFANAGMNQFKPIFLGQLEPNSPLQGVTRAANSQKCIRAGGKHNDLDDVGKDVYHHTFFEMLGNWSFGDYFKEEAIDWAWELLTEVYGLDEERLYASYFGGDEELGLPEDLEAKELWLRHLPESRVLPFGKKDNFWEMGATGPCGPCSELHYDRLGSRDAAALVNADDPDVIEIWNLVFMQFFRGDDGRLTELPNRHIDTGMGLERVTSVLQDMRSNYDTDIFGPLLAAVHDLVGGEPYEGRVGADDVGMRDTAYRIVVDHARTLTMAVADGATPSSEGRGYVLRRILRRAVRYGRSKLDAPPGFFSKLVPKVVESLSPGFPDLTKAAGERVQGILQDEEVAFDRTVDRGMQFFDGLKAELEKEGAKVVPGDQAFLLYDSHGFPLDLTEQMALESGLSVDIAGFEAAMEQQKERSRAALREQQAQEQGLRPLQLVAEQTAWLSDEKIPVTDDLKKYTWNIRPSARVEAIYTQQGFVNSSAEIKDQSASVGIVLNTSPFYAEAGGQVGDLGLLTNEDGEELMKVKVVQVFAGYVLHVGPMPVTCAVGDEVFCEVDYEHRSKVAPNHTMTHVLNWALREVLGDGLDQRGSLVTADRLRFDFSYEASSGVSVADLEKVETLVQKTVDAGLPVTSKEVALADAQAIYGLRAMAGEAYPDPVRVVTVGSPIEEVLQSPGAEKWRAQSVEFCGGTHIATTSEAKHFVLLEEKGIAKGVRRIFAATGAVAETALEEAQRVEKRMNELESSSVEEDALMALQKDLDSLVLPAVPKSQLRDRLGELRKQLKKKQKKKKKGKVSKEEQAAALTELKEAVAEAKSLGKNFCVKTFQGAGVDGKSLREAAQGGEFDIAVMVLNQPSPKALECLAAVPEALQSEKAAGKWVQAALATVGGKGGGQAAFAQGAAKGVEEEALQVAAEAARNF</sequence>
<feature type="coiled-coil region" evidence="13">
    <location>
        <begin position="1119"/>
        <end position="1167"/>
    </location>
</feature>
<dbReference type="SUPFAM" id="SSF50447">
    <property type="entry name" value="Translation proteins"/>
    <property type="match status" value="1"/>
</dbReference>
<keyword evidence="6 12" id="KW-0862">Zinc</keyword>
<dbReference type="EMBL" id="CAMXCT010000380">
    <property type="protein sequence ID" value="CAI3978001.1"/>
    <property type="molecule type" value="Genomic_DNA"/>
</dbReference>
<evidence type="ECO:0000256" key="6">
    <source>
        <dbReference type="ARBA" id="ARBA00022833"/>
    </source>
</evidence>
<dbReference type="InterPro" id="IPR045864">
    <property type="entry name" value="aa-tRNA-synth_II/BPL/LPL"/>
</dbReference>
<feature type="binding site" evidence="12">
    <location>
        <position position="921"/>
    </location>
    <ligand>
        <name>Zn(2+)</name>
        <dbReference type="ChEBI" id="CHEBI:29105"/>
    </ligand>
</feature>
<reference evidence="15" key="1">
    <citation type="submission" date="2022-10" db="EMBL/GenBank/DDBJ databases">
        <authorList>
            <person name="Chen Y."/>
            <person name="Dougan E. K."/>
            <person name="Chan C."/>
            <person name="Rhodes N."/>
            <person name="Thang M."/>
        </authorList>
    </citation>
    <scope>NUCLEOTIDE SEQUENCE</scope>
</reference>
<dbReference type="GO" id="GO:0005524">
    <property type="term" value="F:ATP binding"/>
    <property type="evidence" value="ECO:0007669"/>
    <property type="project" value="UniProtKB-UniRule"/>
</dbReference>
<dbReference type="Pfam" id="PF07973">
    <property type="entry name" value="tRNA_SAD"/>
    <property type="match status" value="1"/>
</dbReference>
<evidence type="ECO:0000256" key="3">
    <source>
        <dbReference type="ARBA" id="ARBA00022598"/>
    </source>
</evidence>
<proteinExistence type="inferred from homology"/>
<dbReference type="SUPFAM" id="SSF101353">
    <property type="entry name" value="Putative anticodon-binding domain of alanyl-tRNA synthetase (AlaRS)"/>
    <property type="match status" value="1"/>
</dbReference>
<dbReference type="Gene3D" id="2.40.30.130">
    <property type="match status" value="1"/>
</dbReference>
<keyword evidence="7 12" id="KW-0067">ATP-binding</keyword>
<comment type="similarity">
    <text evidence="1">Belongs to the class-II aminoacyl-tRNA synthetase family. Alax-L subfamily.</text>
</comment>
<dbReference type="OrthoDB" id="2423964at2759"/>
<comment type="function">
    <text evidence="12">Catalyzes the attachment of alanine to tRNA(Ala) in a two-step reaction: alanine is first activated by ATP to form Ala-AMP and then transferred to the acceptor end of tRNA(Ala). Also edits incorrectly charged tRNA(Ala) via its editing domain.</text>
</comment>
<evidence type="ECO:0000259" key="14">
    <source>
        <dbReference type="PROSITE" id="PS50860"/>
    </source>
</evidence>
<reference evidence="16" key="2">
    <citation type="submission" date="2024-04" db="EMBL/GenBank/DDBJ databases">
        <authorList>
            <person name="Chen Y."/>
            <person name="Shah S."/>
            <person name="Dougan E. K."/>
            <person name="Thang M."/>
            <person name="Chan C."/>
        </authorList>
    </citation>
    <scope>NUCLEOTIDE SEQUENCE [LARGE SCALE GENOMIC DNA]</scope>
</reference>
<comment type="subunit">
    <text evidence="12">Monomer.</text>
</comment>
<comment type="cofactor">
    <cofactor evidence="12">
        <name>Zn(2+)</name>
        <dbReference type="ChEBI" id="CHEBI:29105"/>
    </cofactor>
    <text evidence="12">Binds 1 zinc ion per subunit.</text>
</comment>
<dbReference type="PRINTS" id="PR00980">
    <property type="entry name" value="TRNASYNTHALA"/>
</dbReference>
<dbReference type="AlphaFoldDB" id="A0A9P1BR85"/>
<evidence type="ECO:0000256" key="1">
    <source>
        <dbReference type="ARBA" id="ARBA00008429"/>
    </source>
</evidence>
<keyword evidence="4 12" id="KW-0479">Metal-binding</keyword>
<dbReference type="InterPro" id="IPR059090">
    <property type="entry name" value="ALA1_helical"/>
</dbReference>
<dbReference type="Gene3D" id="3.30.980.10">
    <property type="entry name" value="Threonyl-trna Synthetase, Chain A, domain 2"/>
    <property type="match status" value="1"/>
</dbReference>
<dbReference type="Gene3D" id="3.10.310.40">
    <property type="match status" value="1"/>
</dbReference>
<keyword evidence="5 12" id="KW-0547">Nucleotide-binding</keyword>
<dbReference type="GO" id="GO:0005739">
    <property type="term" value="C:mitochondrion"/>
    <property type="evidence" value="ECO:0007669"/>
    <property type="project" value="UniProtKB-SubCell"/>
</dbReference>
<feature type="domain" description="Alanyl-transfer RNA synthetases family profile" evidence="14">
    <location>
        <begin position="317"/>
        <end position="1081"/>
    </location>
</feature>
<evidence type="ECO:0000256" key="11">
    <source>
        <dbReference type="ARBA" id="ARBA00048300"/>
    </source>
</evidence>
<dbReference type="InterPro" id="IPR009000">
    <property type="entry name" value="Transl_B-barrel_sf"/>
</dbReference>
<evidence type="ECO:0000256" key="9">
    <source>
        <dbReference type="ARBA" id="ARBA00022917"/>
    </source>
</evidence>
<dbReference type="InterPro" id="IPR002318">
    <property type="entry name" value="Ala-tRNA-lgiase_IIc"/>
</dbReference>
<dbReference type="Gene3D" id="3.30.930.10">
    <property type="entry name" value="Bira Bifunctional Protein, Domain 2"/>
    <property type="match status" value="1"/>
</dbReference>
<keyword evidence="8 12" id="KW-0694">RNA-binding</keyword>
<evidence type="ECO:0000313" key="16">
    <source>
        <dbReference type="EMBL" id="CAL1131376.1"/>
    </source>
</evidence>
<dbReference type="InterPro" id="IPR018165">
    <property type="entry name" value="Ala-tRNA-synth_IIc_core"/>
</dbReference>
<dbReference type="GO" id="GO:0002161">
    <property type="term" value="F:aminoacyl-tRNA deacylase activity"/>
    <property type="evidence" value="ECO:0007669"/>
    <property type="project" value="TreeGrafter"/>
</dbReference>
<feature type="binding site" evidence="12">
    <location>
        <position position="917"/>
    </location>
    <ligand>
        <name>Zn(2+)</name>
        <dbReference type="ChEBI" id="CHEBI:29105"/>
    </ligand>
</feature>
<dbReference type="Pfam" id="PF26023">
    <property type="entry name" value="ALA1"/>
    <property type="match status" value="1"/>
</dbReference>
<evidence type="ECO:0000313" key="15">
    <source>
        <dbReference type="EMBL" id="CAI3978001.1"/>
    </source>
</evidence>
<dbReference type="Proteomes" id="UP001152797">
    <property type="component" value="Unassembled WGS sequence"/>
</dbReference>
<dbReference type="CDD" id="cd00673">
    <property type="entry name" value="AlaRS_core"/>
    <property type="match status" value="1"/>
</dbReference>
<dbReference type="InterPro" id="IPR018163">
    <property type="entry name" value="Thr/Ala-tRNA-synth_IIc_edit"/>
</dbReference>
<keyword evidence="12" id="KW-0963">Cytoplasm</keyword>
<comment type="subcellular location">
    <subcellularLocation>
        <location evidence="12">Mitochondrion</location>
    </subcellularLocation>
    <subcellularLocation>
        <location evidence="12">Cytoplasm</location>
    </subcellularLocation>
</comment>
<keyword evidence="12" id="KW-0496">Mitochondrion</keyword>
<evidence type="ECO:0000256" key="8">
    <source>
        <dbReference type="ARBA" id="ARBA00022884"/>
    </source>
</evidence>
<dbReference type="InterPro" id="IPR012947">
    <property type="entry name" value="tRNA_SAD"/>
</dbReference>
<dbReference type="FunFam" id="3.30.930.10:FF:000011">
    <property type="entry name" value="Alanine--tRNA ligase, cytoplasmic"/>
    <property type="match status" value="1"/>
</dbReference>
<evidence type="ECO:0000256" key="13">
    <source>
        <dbReference type="SAM" id="Coils"/>
    </source>
</evidence>
<dbReference type="GO" id="GO:0070143">
    <property type="term" value="P:mitochondrial alanyl-tRNA aminoacylation"/>
    <property type="evidence" value="ECO:0007669"/>
    <property type="project" value="UniProtKB-UniRule"/>
</dbReference>
<dbReference type="GO" id="GO:0000049">
    <property type="term" value="F:tRNA binding"/>
    <property type="evidence" value="ECO:0007669"/>
    <property type="project" value="UniProtKB-KW"/>
</dbReference>
<evidence type="ECO:0000256" key="12">
    <source>
        <dbReference type="HAMAP-Rule" id="MF_03133"/>
    </source>
</evidence>